<name>A0A7K0CMP9_9ACTN</name>
<dbReference type="InterPro" id="IPR011034">
    <property type="entry name" value="Formyl_transferase-like_C_sf"/>
</dbReference>
<dbReference type="OrthoDB" id="9802815at2"/>
<evidence type="ECO:0000259" key="1">
    <source>
        <dbReference type="Pfam" id="PF00551"/>
    </source>
</evidence>
<dbReference type="EMBL" id="WEGJ01000024">
    <property type="protein sequence ID" value="MQY14758.1"/>
    <property type="molecule type" value="Genomic_DNA"/>
</dbReference>
<evidence type="ECO:0000313" key="4">
    <source>
        <dbReference type="Proteomes" id="UP000466345"/>
    </source>
</evidence>
<gene>
    <name evidence="3" type="primary">fmt_3</name>
    <name evidence="3" type="ORF">SRB5_49340</name>
</gene>
<dbReference type="InterPro" id="IPR005793">
    <property type="entry name" value="Formyl_trans_C"/>
</dbReference>
<dbReference type="InterPro" id="IPR002376">
    <property type="entry name" value="Formyl_transf_N"/>
</dbReference>
<feature type="domain" description="Formyl transferase C-terminal" evidence="2">
    <location>
        <begin position="214"/>
        <end position="286"/>
    </location>
</feature>
<keyword evidence="3" id="KW-0808">Transferase</keyword>
<dbReference type="RefSeq" id="WP_153455608.1">
    <property type="nucleotide sequence ID" value="NZ_WEGJ01000024.1"/>
</dbReference>
<evidence type="ECO:0000259" key="2">
    <source>
        <dbReference type="Pfam" id="PF02911"/>
    </source>
</evidence>
<dbReference type="GO" id="GO:0005829">
    <property type="term" value="C:cytosol"/>
    <property type="evidence" value="ECO:0007669"/>
    <property type="project" value="TreeGrafter"/>
</dbReference>
<proteinExistence type="predicted"/>
<feature type="domain" description="Formyl transferase N-terminal" evidence="1">
    <location>
        <begin position="75"/>
        <end position="182"/>
    </location>
</feature>
<dbReference type="AlphaFoldDB" id="A0A7K0CMP9"/>
<reference evidence="3 4" key="1">
    <citation type="submission" date="2019-10" db="EMBL/GenBank/DDBJ databases">
        <title>Streptomyces smaragdinus sp. nov. and Streptomyces fabii sp. nov., isolated from the gut of fungus growing-termite Macrotermes natalensis.</title>
        <authorList>
            <person name="Schwitalla J."/>
            <person name="Benndorf R."/>
            <person name="Martin K."/>
            <person name="De Beer W."/>
            <person name="Kaster A.-K."/>
            <person name="Vollmers J."/>
            <person name="Poulsen M."/>
            <person name="Beemelmanns C."/>
        </authorList>
    </citation>
    <scope>NUCLEOTIDE SEQUENCE [LARGE SCALE GENOMIC DNA]</scope>
    <source>
        <strain evidence="3 4">RB5</strain>
    </source>
</reference>
<dbReference type="SUPFAM" id="SSF50486">
    <property type="entry name" value="FMT C-terminal domain-like"/>
    <property type="match status" value="1"/>
</dbReference>
<protein>
    <submittedName>
        <fullName evidence="3">Methionyl-tRNA formyltransferase</fullName>
        <ecNumber evidence="3">2.1.2.9</ecNumber>
    </submittedName>
</protein>
<dbReference type="InterPro" id="IPR036477">
    <property type="entry name" value="Formyl_transf_N_sf"/>
</dbReference>
<accession>A0A7K0CMP9</accession>
<dbReference type="Proteomes" id="UP000466345">
    <property type="component" value="Unassembled WGS sequence"/>
</dbReference>
<dbReference type="SUPFAM" id="SSF53328">
    <property type="entry name" value="Formyltransferase"/>
    <property type="match status" value="1"/>
</dbReference>
<organism evidence="3 4">
    <name type="scientific">Streptomyces smaragdinus</name>
    <dbReference type="NCBI Taxonomy" id="2585196"/>
    <lineage>
        <taxon>Bacteria</taxon>
        <taxon>Bacillati</taxon>
        <taxon>Actinomycetota</taxon>
        <taxon>Actinomycetes</taxon>
        <taxon>Kitasatosporales</taxon>
        <taxon>Streptomycetaceae</taxon>
        <taxon>Streptomyces</taxon>
    </lineage>
</organism>
<dbReference type="EC" id="2.1.2.9" evidence="3"/>
<dbReference type="Pfam" id="PF02911">
    <property type="entry name" value="Formyl_trans_C"/>
    <property type="match status" value="1"/>
</dbReference>
<dbReference type="GO" id="GO:0004479">
    <property type="term" value="F:methionyl-tRNA formyltransferase activity"/>
    <property type="evidence" value="ECO:0007669"/>
    <property type="project" value="UniProtKB-EC"/>
</dbReference>
<keyword evidence="4" id="KW-1185">Reference proteome</keyword>
<dbReference type="PANTHER" id="PTHR11138:SF5">
    <property type="entry name" value="METHIONYL-TRNA FORMYLTRANSFERASE, MITOCHONDRIAL"/>
    <property type="match status" value="1"/>
</dbReference>
<dbReference type="Pfam" id="PF00551">
    <property type="entry name" value="Formyl_trans_N"/>
    <property type="match status" value="1"/>
</dbReference>
<comment type="caution">
    <text evidence="3">The sequence shown here is derived from an EMBL/GenBank/DDBJ whole genome shotgun (WGS) entry which is preliminary data.</text>
</comment>
<sequence length="292" mass="31551">MTRLVLVSGHTFGRRAYEGLFASAAFLDGRLEVPLMIGLPEERTAGTVGYSSIASLAREQGADYVPASDGSLLSLAGTIRAREPHYLLVVGWSRLIHPDVLSIPGERGGGCIGMHPTRLPLGRGQAPIPWTIIKGLESTALSVFFLEAGADTGPVIAQYELPVRARETAASLFYRVAQTHHTAGHELAEGLADRTVTGTVQDETAASRWPRRRPADGRLEHTMAYREIDALVRALLGPYPRAFAVIDGLAYPVVAARLIPARDHDPKLAEVLPDRVRFGCPEGIAELVREVP</sequence>
<dbReference type="Gene3D" id="3.40.50.12230">
    <property type="match status" value="1"/>
</dbReference>
<evidence type="ECO:0000313" key="3">
    <source>
        <dbReference type="EMBL" id="MQY14758.1"/>
    </source>
</evidence>
<dbReference type="PANTHER" id="PTHR11138">
    <property type="entry name" value="METHIONYL-TRNA FORMYLTRANSFERASE"/>
    <property type="match status" value="1"/>
</dbReference>